<organism evidence="3 4">
    <name type="scientific">Eutypa lata (strain UCR-EL1)</name>
    <name type="common">Grapevine dieback disease fungus</name>
    <name type="synonym">Eutypa armeniacae</name>
    <dbReference type="NCBI Taxonomy" id="1287681"/>
    <lineage>
        <taxon>Eukaryota</taxon>
        <taxon>Fungi</taxon>
        <taxon>Dikarya</taxon>
        <taxon>Ascomycota</taxon>
        <taxon>Pezizomycotina</taxon>
        <taxon>Sordariomycetes</taxon>
        <taxon>Xylariomycetidae</taxon>
        <taxon>Xylariales</taxon>
        <taxon>Diatrypaceae</taxon>
        <taxon>Eutypa</taxon>
    </lineage>
</organism>
<evidence type="ECO:0000313" key="3">
    <source>
        <dbReference type="EMBL" id="EMR62260.1"/>
    </source>
</evidence>
<feature type="region of interest" description="Disordered" evidence="1">
    <location>
        <begin position="1"/>
        <end position="20"/>
    </location>
</feature>
<protein>
    <submittedName>
        <fullName evidence="3">Uncharacterized protein</fullName>
    </submittedName>
</protein>
<proteinExistence type="predicted"/>
<accession>M7T6I5</accession>
<sequence length="150" mass="14905">MPRSAYTATTGCQRRGGAGSGPTFVEATFTWNGTAVTGSAISYTATGTETGPLWTALMTTFGVDDDDDDSSGFRGGGEEEDLYTGVVTTPMVTLVHKAGDMTEGAGEGEGDGEGSGGAALRVAGAGGDVGMLIAVWVVAALVGAVVVFPS</sequence>
<dbReference type="KEGG" id="ela:UCREL1_10805"/>
<dbReference type="EMBL" id="KB707463">
    <property type="protein sequence ID" value="EMR62260.1"/>
    <property type="molecule type" value="Genomic_DNA"/>
</dbReference>
<keyword evidence="2" id="KW-0812">Transmembrane</keyword>
<evidence type="ECO:0000256" key="1">
    <source>
        <dbReference type="SAM" id="MobiDB-lite"/>
    </source>
</evidence>
<evidence type="ECO:0000313" key="4">
    <source>
        <dbReference type="Proteomes" id="UP000012174"/>
    </source>
</evidence>
<reference evidence="4" key="1">
    <citation type="journal article" date="2013" name="Genome Announc.">
        <title>Draft genome sequence of the grapevine dieback fungus Eutypa lata UCR-EL1.</title>
        <authorList>
            <person name="Blanco-Ulate B."/>
            <person name="Rolshausen P.E."/>
            <person name="Cantu D."/>
        </authorList>
    </citation>
    <scope>NUCLEOTIDE SEQUENCE [LARGE SCALE GENOMIC DNA]</scope>
    <source>
        <strain evidence="4">UCR-EL1</strain>
    </source>
</reference>
<feature type="compositionally biased region" description="Polar residues" evidence="1">
    <location>
        <begin position="1"/>
        <end position="12"/>
    </location>
</feature>
<keyword evidence="2" id="KW-1133">Transmembrane helix</keyword>
<dbReference type="Proteomes" id="UP000012174">
    <property type="component" value="Unassembled WGS sequence"/>
</dbReference>
<dbReference type="HOGENOM" id="CLU_1740525_0_0_1"/>
<dbReference type="AlphaFoldDB" id="M7T6I5"/>
<keyword evidence="4" id="KW-1185">Reference proteome</keyword>
<feature type="transmembrane region" description="Helical" evidence="2">
    <location>
        <begin position="129"/>
        <end position="148"/>
    </location>
</feature>
<gene>
    <name evidence="3" type="ORF">UCREL1_10805</name>
</gene>
<keyword evidence="2" id="KW-0472">Membrane</keyword>
<name>M7T6I5_EUTLA</name>
<evidence type="ECO:0000256" key="2">
    <source>
        <dbReference type="SAM" id="Phobius"/>
    </source>
</evidence>